<dbReference type="PROSITE" id="PS00901">
    <property type="entry name" value="CYS_SYNTHASE"/>
    <property type="match status" value="1"/>
</dbReference>
<evidence type="ECO:0000313" key="14">
    <source>
        <dbReference type="Proteomes" id="UP000252124"/>
    </source>
</evidence>
<keyword evidence="14" id="KW-1185">Reference proteome</keyword>
<dbReference type="NCBIfam" id="NF008735">
    <property type="entry name" value="PRK11761.1"/>
    <property type="match status" value="1"/>
</dbReference>
<reference evidence="13 14" key="1">
    <citation type="submission" date="2018-06" db="EMBL/GenBank/DDBJ databases">
        <title>Genomic Encyclopedia of Type Strains, Phase III (KMG-III): the genomes of soil and plant-associated and newly described type strains.</title>
        <authorList>
            <person name="Whitman W."/>
        </authorList>
    </citation>
    <scope>NUCLEOTIDE SEQUENCE [LARGE SCALE GENOMIC DNA]</scope>
    <source>
        <strain evidence="13 14">CECT 7342</strain>
    </source>
</reference>
<comment type="catalytic activity">
    <reaction evidence="9 10">
        <text>O-acetyl-L-serine + hydrogen sulfide = L-cysteine + acetate</text>
        <dbReference type="Rhea" id="RHEA:14829"/>
        <dbReference type="ChEBI" id="CHEBI:29919"/>
        <dbReference type="ChEBI" id="CHEBI:30089"/>
        <dbReference type="ChEBI" id="CHEBI:35235"/>
        <dbReference type="ChEBI" id="CHEBI:58340"/>
        <dbReference type="EC" id="2.5.1.47"/>
    </reaction>
</comment>
<sequence>MGTPAGPLGGSPWRERGFWPRPPPGGVMIVRMTTSYPTIEQTVGNTPLVRLQRIPGAAGDARGNVILAKLEGNNPAGSVKDRPALSMIKHAEARGDIKPGDTLIEATSGNTGIALAMAAAMKGYRMILIMPDNLSVERRAAMAAYGAELILTPADKGGMEYARDLATEMQADGRGVVLDQFANPDNPRAHVETTGPELWDQTEGRITHFVSAMGTTGTIMGVSTYLKSRNPAVQVVGAQPAEGSQIPGIRKWPEAYLPKIFDRSRVDAYESIEQSEAEVMARRLAAEEGIFGGISSAGALVAALRVAERVNDATIVFIVCDRGDRYLSTGVFN</sequence>
<organism evidence="13 14">
    <name type="scientific">Achromobacter marplatensis</name>
    <dbReference type="NCBI Taxonomy" id="470868"/>
    <lineage>
        <taxon>Bacteria</taxon>
        <taxon>Pseudomonadati</taxon>
        <taxon>Pseudomonadota</taxon>
        <taxon>Betaproteobacteria</taxon>
        <taxon>Burkholderiales</taxon>
        <taxon>Alcaligenaceae</taxon>
        <taxon>Achromobacter</taxon>
    </lineage>
</organism>
<comment type="caution">
    <text evidence="13">The sequence shown here is derived from an EMBL/GenBank/DDBJ whole genome shotgun (WGS) entry which is preliminary data.</text>
</comment>
<proteinExistence type="inferred from homology"/>
<dbReference type="Pfam" id="PF00291">
    <property type="entry name" value="PALP"/>
    <property type="match status" value="1"/>
</dbReference>
<evidence type="ECO:0000256" key="8">
    <source>
        <dbReference type="ARBA" id="ARBA00023192"/>
    </source>
</evidence>
<evidence type="ECO:0000256" key="6">
    <source>
        <dbReference type="ARBA" id="ARBA00022679"/>
    </source>
</evidence>
<feature type="domain" description="Tryptophan synthase beta chain-like PALP" evidence="12">
    <location>
        <begin position="39"/>
        <end position="321"/>
    </location>
</feature>
<keyword evidence="8 10" id="KW-0198">Cysteine biosynthesis</keyword>
<dbReference type="EC" id="2.5.1.47" evidence="4 10"/>
<evidence type="ECO:0000256" key="3">
    <source>
        <dbReference type="ARBA" id="ARBA00007103"/>
    </source>
</evidence>
<dbReference type="InterPro" id="IPR001926">
    <property type="entry name" value="TrpB-like_PALP"/>
</dbReference>
<evidence type="ECO:0000256" key="11">
    <source>
        <dbReference type="SAM" id="MobiDB-lite"/>
    </source>
</evidence>
<dbReference type="InterPro" id="IPR050214">
    <property type="entry name" value="Cys_Synth/Cystath_Beta-Synth"/>
</dbReference>
<keyword evidence="6 10" id="KW-0808">Transferase</keyword>
<dbReference type="CDD" id="cd01561">
    <property type="entry name" value="CBS_like"/>
    <property type="match status" value="1"/>
</dbReference>
<evidence type="ECO:0000256" key="7">
    <source>
        <dbReference type="ARBA" id="ARBA00022898"/>
    </source>
</evidence>
<evidence type="ECO:0000256" key="5">
    <source>
        <dbReference type="ARBA" id="ARBA00022605"/>
    </source>
</evidence>
<evidence type="ECO:0000256" key="4">
    <source>
        <dbReference type="ARBA" id="ARBA00012681"/>
    </source>
</evidence>
<evidence type="ECO:0000256" key="2">
    <source>
        <dbReference type="ARBA" id="ARBA00004962"/>
    </source>
</evidence>
<keyword evidence="5 10" id="KW-0028">Amino-acid biosynthesis</keyword>
<name>A0ABX9GGT1_9BURK</name>
<gene>
    <name evidence="13" type="ORF">DFP87_102745</name>
</gene>
<dbReference type="InterPro" id="IPR036052">
    <property type="entry name" value="TrpB-like_PALP_sf"/>
</dbReference>
<dbReference type="InterPro" id="IPR005856">
    <property type="entry name" value="Cys_synth"/>
</dbReference>
<dbReference type="InterPro" id="IPR001216">
    <property type="entry name" value="P-phosphate_BS"/>
</dbReference>
<evidence type="ECO:0000256" key="1">
    <source>
        <dbReference type="ARBA" id="ARBA00001933"/>
    </source>
</evidence>
<protein>
    <recommendedName>
        <fullName evidence="4 10">Cysteine synthase</fullName>
        <ecNumber evidence="4 10">2.5.1.47</ecNumber>
    </recommendedName>
</protein>
<dbReference type="NCBIfam" id="TIGR01136">
    <property type="entry name" value="cysKM"/>
    <property type="match status" value="1"/>
</dbReference>
<evidence type="ECO:0000313" key="13">
    <source>
        <dbReference type="EMBL" id="RBP22999.1"/>
    </source>
</evidence>
<evidence type="ECO:0000256" key="10">
    <source>
        <dbReference type="RuleBase" id="RU003985"/>
    </source>
</evidence>
<comment type="similarity">
    <text evidence="3 10">Belongs to the cysteine synthase/cystathionine beta-synthase family.</text>
</comment>
<keyword evidence="7 10" id="KW-0663">Pyridoxal phosphate</keyword>
<dbReference type="PANTHER" id="PTHR10314">
    <property type="entry name" value="CYSTATHIONINE BETA-SYNTHASE"/>
    <property type="match status" value="1"/>
</dbReference>
<evidence type="ECO:0000256" key="9">
    <source>
        <dbReference type="ARBA" id="ARBA00047931"/>
    </source>
</evidence>
<dbReference type="NCBIfam" id="TIGR01138">
    <property type="entry name" value="cysM"/>
    <property type="match status" value="1"/>
</dbReference>
<dbReference type="InterPro" id="IPR005858">
    <property type="entry name" value="CysM"/>
</dbReference>
<comment type="cofactor">
    <cofactor evidence="1 10">
        <name>pyridoxal 5'-phosphate</name>
        <dbReference type="ChEBI" id="CHEBI:597326"/>
    </cofactor>
</comment>
<dbReference type="SUPFAM" id="SSF53686">
    <property type="entry name" value="Tryptophan synthase beta subunit-like PLP-dependent enzymes"/>
    <property type="match status" value="1"/>
</dbReference>
<feature type="region of interest" description="Disordered" evidence="11">
    <location>
        <begin position="1"/>
        <end position="20"/>
    </location>
</feature>
<comment type="pathway">
    <text evidence="2">Amino-acid biosynthesis; L-cysteine biosynthesis; L-cysteine from L-serine: step 2/2.</text>
</comment>
<dbReference type="Proteomes" id="UP000252124">
    <property type="component" value="Unassembled WGS sequence"/>
</dbReference>
<accession>A0ABX9GGT1</accession>
<dbReference type="EMBL" id="QNRM01000002">
    <property type="protein sequence ID" value="RBP22999.1"/>
    <property type="molecule type" value="Genomic_DNA"/>
</dbReference>
<dbReference type="Gene3D" id="3.40.50.1100">
    <property type="match status" value="2"/>
</dbReference>
<evidence type="ECO:0000259" key="12">
    <source>
        <dbReference type="Pfam" id="PF00291"/>
    </source>
</evidence>